<dbReference type="EC" id="2.7.7.7" evidence="3"/>
<protein>
    <recommendedName>
        <fullName evidence="3">DNA-directed DNA polymerase</fullName>
        <ecNumber evidence="3">2.7.7.7</ecNumber>
    </recommendedName>
</protein>
<keyword evidence="4" id="KW-0808">Transferase</keyword>
<evidence type="ECO:0000256" key="5">
    <source>
        <dbReference type="ARBA" id="ARBA00022695"/>
    </source>
</evidence>
<keyword evidence="5" id="KW-0548">Nucleotidyltransferase</keyword>
<dbReference type="Proteomes" id="UP000094236">
    <property type="component" value="Unassembled WGS sequence"/>
</dbReference>
<evidence type="ECO:0000259" key="12">
    <source>
        <dbReference type="Pfam" id="PF18018"/>
    </source>
</evidence>
<keyword evidence="14" id="KW-1185">Reference proteome</keyword>
<name>A0A1E4U0R6_PACTA</name>
<comment type="similarity">
    <text evidence="2">Belongs to the DNA polymerase delta/II small subunit family.</text>
</comment>
<dbReference type="STRING" id="669874.A0A1E4U0R6"/>
<dbReference type="AlphaFoldDB" id="A0A1E4U0R6"/>
<evidence type="ECO:0000259" key="11">
    <source>
        <dbReference type="Pfam" id="PF04042"/>
    </source>
</evidence>
<feature type="domain" description="DNA polymerase alpha/delta/epsilon subunit B" evidence="11">
    <location>
        <begin position="215"/>
        <end position="467"/>
    </location>
</feature>
<evidence type="ECO:0000256" key="7">
    <source>
        <dbReference type="ARBA" id="ARBA00022932"/>
    </source>
</evidence>
<evidence type="ECO:0000256" key="10">
    <source>
        <dbReference type="SAM" id="MobiDB-lite"/>
    </source>
</evidence>
<dbReference type="GO" id="GO:0006278">
    <property type="term" value="P:RNA-templated DNA biosynthetic process"/>
    <property type="evidence" value="ECO:0007669"/>
    <property type="project" value="EnsemblFungi"/>
</dbReference>
<organism evidence="13 14">
    <name type="scientific">Pachysolen tannophilus NRRL Y-2460</name>
    <dbReference type="NCBI Taxonomy" id="669874"/>
    <lineage>
        <taxon>Eukaryota</taxon>
        <taxon>Fungi</taxon>
        <taxon>Dikarya</taxon>
        <taxon>Ascomycota</taxon>
        <taxon>Saccharomycotina</taxon>
        <taxon>Pichiomycetes</taxon>
        <taxon>Pachysolenaceae</taxon>
        <taxon>Pachysolen</taxon>
    </lineage>
</organism>
<sequence>MTSDFLVTYDESSSDNKKSSTGMKRNVSFEPTDYKNKNLYTLPKSSRAFNRQFNSLYFHRLNLLRQRLVRKCEEVWGNDFVDGQTPQYVERILDTESNRPCYIIGTIFSDLKYKPNVLKEVAQNMYGAPPPPPESYSDPDEDQFMIEDESGRTVLEGDFLRKTLLVTGNVVGLLGAEIKSGIFEVVDICYPDAAPQLPRQITNEKFSERTNGNKIAFVSGLGINPADLDIVKLELLKNFLIGEFLLDDSKKITRLVIAGNSTAISEINQDRQEDLKSKYRGANKSNFSSEAIQILDGFLQEILVSLPVSILPGESDPAEIAYPQAPLHQSFFHNNKKYLKTNQLNRLTNPAWLEVDGWRILGTSGENITDIFKYVVPLSKIQNAVEENQKHNGAEEVAKIVNENQGELLTLCQEDSRIPILESTMVWQNIVPTAPDTLWCYPYDDSDPFTLEETPHVYFAGNQPKFETKMMNLPVDNTGEKNYSIRLISIPRFDVSGQIVLMDTDTLECEVVDINCV</sequence>
<dbReference type="Pfam" id="PF18018">
    <property type="entry name" value="DNA_pol_D_N"/>
    <property type="match status" value="1"/>
</dbReference>
<feature type="region of interest" description="Disordered" evidence="10">
    <location>
        <begin position="1"/>
        <end position="25"/>
    </location>
</feature>
<dbReference type="InterPro" id="IPR024826">
    <property type="entry name" value="DNA_pol_delta/II_ssu"/>
</dbReference>
<dbReference type="PANTHER" id="PTHR10416">
    <property type="entry name" value="DNA POLYMERASE DELTA SUBUNIT 2"/>
    <property type="match status" value="1"/>
</dbReference>
<keyword evidence="7" id="KW-0239">DNA-directed DNA polymerase</keyword>
<dbReference type="GO" id="GO:0043625">
    <property type="term" value="C:delta DNA polymerase complex"/>
    <property type="evidence" value="ECO:0007669"/>
    <property type="project" value="EnsemblFungi"/>
</dbReference>
<evidence type="ECO:0000313" key="14">
    <source>
        <dbReference type="Proteomes" id="UP000094236"/>
    </source>
</evidence>
<reference evidence="14" key="1">
    <citation type="submission" date="2016-05" db="EMBL/GenBank/DDBJ databases">
        <title>Comparative genomics of biotechnologically important yeasts.</title>
        <authorList>
            <consortium name="DOE Joint Genome Institute"/>
            <person name="Riley R."/>
            <person name="Haridas S."/>
            <person name="Wolfe K.H."/>
            <person name="Lopes M.R."/>
            <person name="Hittinger C.T."/>
            <person name="Goker M."/>
            <person name="Salamov A."/>
            <person name="Wisecaver J."/>
            <person name="Long T.M."/>
            <person name="Aerts A.L."/>
            <person name="Barry K."/>
            <person name="Choi C."/>
            <person name="Clum A."/>
            <person name="Coughlan A.Y."/>
            <person name="Deshpande S."/>
            <person name="Douglass A.P."/>
            <person name="Hanson S.J."/>
            <person name="Klenk H.-P."/>
            <person name="Labutti K."/>
            <person name="Lapidus A."/>
            <person name="Lindquist E."/>
            <person name="Lipzen A."/>
            <person name="Meier-Kolthoff J.P."/>
            <person name="Ohm R.A."/>
            <person name="Otillar R.P."/>
            <person name="Pangilinan J."/>
            <person name="Peng Y."/>
            <person name="Rokas A."/>
            <person name="Rosa C.A."/>
            <person name="Scheuner C."/>
            <person name="Sibirny A.A."/>
            <person name="Slot J.C."/>
            <person name="Stielow J.B."/>
            <person name="Sun H."/>
            <person name="Kurtzman C.P."/>
            <person name="Blackwell M."/>
            <person name="Grigoriev I.V."/>
            <person name="Jeffries T.W."/>
        </authorList>
    </citation>
    <scope>NUCLEOTIDE SEQUENCE [LARGE SCALE GENOMIC DNA]</scope>
    <source>
        <strain evidence="14">NRRL Y-2460</strain>
    </source>
</reference>
<comment type="catalytic activity">
    <reaction evidence="9">
        <text>DNA(n) + a 2'-deoxyribonucleoside 5'-triphosphate = DNA(n+1) + diphosphate</text>
        <dbReference type="Rhea" id="RHEA:22508"/>
        <dbReference type="Rhea" id="RHEA-COMP:17339"/>
        <dbReference type="Rhea" id="RHEA-COMP:17340"/>
        <dbReference type="ChEBI" id="CHEBI:33019"/>
        <dbReference type="ChEBI" id="CHEBI:61560"/>
        <dbReference type="ChEBI" id="CHEBI:173112"/>
        <dbReference type="EC" id="2.7.7.7"/>
    </reaction>
</comment>
<dbReference type="PANTHER" id="PTHR10416:SF0">
    <property type="entry name" value="DNA POLYMERASE DELTA SUBUNIT 2"/>
    <property type="match status" value="1"/>
</dbReference>
<dbReference type="InterPro" id="IPR007185">
    <property type="entry name" value="DNA_pol_a/d/e_bsu"/>
</dbReference>
<dbReference type="InterPro" id="IPR040663">
    <property type="entry name" value="DNA_pol_D_N"/>
</dbReference>
<dbReference type="GO" id="GO:0016035">
    <property type="term" value="C:zeta DNA polymerase complex"/>
    <property type="evidence" value="ECO:0007669"/>
    <property type="project" value="EnsemblFungi"/>
</dbReference>
<accession>A0A1E4U0R6</accession>
<evidence type="ECO:0000256" key="1">
    <source>
        <dbReference type="ARBA" id="ARBA00004123"/>
    </source>
</evidence>
<keyword evidence="6" id="KW-0235">DNA replication</keyword>
<evidence type="ECO:0000256" key="2">
    <source>
        <dbReference type="ARBA" id="ARBA00006035"/>
    </source>
</evidence>
<dbReference type="OrthoDB" id="3763at2759"/>
<dbReference type="GO" id="GO:0003887">
    <property type="term" value="F:DNA-directed DNA polymerase activity"/>
    <property type="evidence" value="ECO:0007669"/>
    <property type="project" value="UniProtKB-KW"/>
</dbReference>
<gene>
    <name evidence="13" type="ORF">PACTADRAFT_73302</name>
</gene>
<evidence type="ECO:0000256" key="3">
    <source>
        <dbReference type="ARBA" id="ARBA00012417"/>
    </source>
</evidence>
<feature type="domain" description="DNA polymerase delta subunit OB-fold" evidence="12">
    <location>
        <begin position="52"/>
        <end position="188"/>
    </location>
</feature>
<dbReference type="Gene3D" id="2.40.50.430">
    <property type="match status" value="1"/>
</dbReference>
<comment type="subcellular location">
    <subcellularLocation>
        <location evidence="1">Nucleus</location>
    </subcellularLocation>
</comment>
<dbReference type="GO" id="GO:0006281">
    <property type="term" value="P:DNA repair"/>
    <property type="evidence" value="ECO:0007669"/>
    <property type="project" value="UniProtKB-ARBA"/>
</dbReference>
<dbReference type="GO" id="GO:0043137">
    <property type="term" value="P:DNA replication, removal of RNA primer"/>
    <property type="evidence" value="ECO:0007669"/>
    <property type="project" value="EnsemblFungi"/>
</dbReference>
<evidence type="ECO:0000256" key="9">
    <source>
        <dbReference type="ARBA" id="ARBA00049244"/>
    </source>
</evidence>
<dbReference type="Gene3D" id="3.60.21.50">
    <property type="match status" value="1"/>
</dbReference>
<evidence type="ECO:0000256" key="8">
    <source>
        <dbReference type="ARBA" id="ARBA00023242"/>
    </source>
</evidence>
<dbReference type="GO" id="GO:0005829">
    <property type="term" value="C:cytosol"/>
    <property type="evidence" value="ECO:0007669"/>
    <property type="project" value="EnsemblFungi"/>
</dbReference>
<proteinExistence type="inferred from homology"/>
<dbReference type="EMBL" id="KV454011">
    <property type="protein sequence ID" value="ODV97580.1"/>
    <property type="molecule type" value="Genomic_DNA"/>
</dbReference>
<dbReference type="FunFam" id="2.40.50.430:FF:000002">
    <property type="entry name" value="DNA polymerase delta subunit"/>
    <property type="match status" value="1"/>
</dbReference>
<keyword evidence="8" id="KW-0539">Nucleus</keyword>
<dbReference type="Pfam" id="PF04042">
    <property type="entry name" value="DNA_pol_E_B"/>
    <property type="match status" value="1"/>
</dbReference>
<evidence type="ECO:0000256" key="4">
    <source>
        <dbReference type="ARBA" id="ARBA00022679"/>
    </source>
</evidence>
<evidence type="ECO:0000256" key="6">
    <source>
        <dbReference type="ARBA" id="ARBA00022705"/>
    </source>
</evidence>
<dbReference type="GO" id="GO:0006273">
    <property type="term" value="P:lagging strand elongation"/>
    <property type="evidence" value="ECO:0007669"/>
    <property type="project" value="UniProtKB-ARBA"/>
</dbReference>
<dbReference type="GO" id="GO:0003677">
    <property type="term" value="F:DNA binding"/>
    <property type="evidence" value="ECO:0007669"/>
    <property type="project" value="InterPro"/>
</dbReference>
<evidence type="ECO:0000313" key="13">
    <source>
        <dbReference type="EMBL" id="ODV97580.1"/>
    </source>
</evidence>